<organism evidence="5 6">
    <name type="scientific">Brevibacterium epidermidis</name>
    <dbReference type="NCBI Taxonomy" id="1698"/>
    <lineage>
        <taxon>Bacteria</taxon>
        <taxon>Bacillati</taxon>
        <taxon>Actinomycetota</taxon>
        <taxon>Actinomycetes</taxon>
        <taxon>Micrococcales</taxon>
        <taxon>Brevibacteriaceae</taxon>
        <taxon>Brevibacterium</taxon>
    </lineage>
</organism>
<dbReference type="Gene3D" id="1.10.10.2840">
    <property type="entry name" value="PucR C-terminal helix-turn-helix domain"/>
    <property type="match status" value="1"/>
</dbReference>
<dbReference type="PANTHER" id="PTHR33744:SF7">
    <property type="entry name" value="PUCR FAMILY TRANSCRIPTIONAL REGULATOR"/>
    <property type="match status" value="1"/>
</dbReference>
<name>A0ABV4EJM0_BREEP</name>
<evidence type="ECO:0000313" key="5">
    <source>
        <dbReference type="EMBL" id="MEY9258553.1"/>
    </source>
</evidence>
<comment type="similarity">
    <text evidence="1">Belongs to the CdaR family.</text>
</comment>
<feature type="domain" description="CdaR GGDEF-like" evidence="4">
    <location>
        <begin position="184"/>
        <end position="283"/>
    </location>
</feature>
<evidence type="ECO:0008006" key="7">
    <source>
        <dbReference type="Google" id="ProtNLM"/>
    </source>
</evidence>
<dbReference type="InterPro" id="IPR051448">
    <property type="entry name" value="CdaR-like_regulators"/>
</dbReference>
<dbReference type="Pfam" id="PF17853">
    <property type="entry name" value="GGDEF_2"/>
    <property type="match status" value="1"/>
</dbReference>
<evidence type="ECO:0000259" key="2">
    <source>
        <dbReference type="Pfam" id="PF01590"/>
    </source>
</evidence>
<dbReference type="InterPro" id="IPR042070">
    <property type="entry name" value="PucR_C-HTH_sf"/>
</dbReference>
<dbReference type="InterPro" id="IPR025736">
    <property type="entry name" value="PucR_C-HTH_dom"/>
</dbReference>
<evidence type="ECO:0000259" key="4">
    <source>
        <dbReference type="Pfam" id="PF17853"/>
    </source>
</evidence>
<dbReference type="InterPro" id="IPR003018">
    <property type="entry name" value="GAF"/>
</dbReference>
<dbReference type="InterPro" id="IPR041522">
    <property type="entry name" value="CdaR_GGDEF"/>
</dbReference>
<dbReference type="PANTHER" id="PTHR33744">
    <property type="entry name" value="CARBOHYDRATE DIACID REGULATOR"/>
    <property type="match status" value="1"/>
</dbReference>
<feature type="domain" description="GAF" evidence="2">
    <location>
        <begin position="8"/>
        <end position="128"/>
    </location>
</feature>
<proteinExistence type="inferred from homology"/>
<dbReference type="Pfam" id="PF13556">
    <property type="entry name" value="HTH_30"/>
    <property type="match status" value="1"/>
</dbReference>
<evidence type="ECO:0000259" key="3">
    <source>
        <dbReference type="Pfam" id="PF13556"/>
    </source>
</evidence>
<gene>
    <name evidence="5" type="ORF">ABH903_001574</name>
</gene>
<dbReference type="EMBL" id="JBGBYS010000007">
    <property type="protein sequence ID" value="MEY9258553.1"/>
    <property type="molecule type" value="Genomic_DNA"/>
</dbReference>
<sequence length="397" mass="44204">MFIADPIHLIVEDLASRIKRSVAVDDAALNYIAHSTHRFSDEDQIRLQSITERQLPEPILSYITSMNLASIHEPLVIPATHQHGFDNDRLLVPIRSSHELVGVLWTTHHPSFSEEDKQACQQAARRLAPLLQPSADSSNSVIVERHLHNLVSDDPTIRNATAEVLTSHGLLRSDNSIVVIAAGRPEAIELDQQDHTELRLAWLQPTKRFYPHLLTAHGPAYAFGLLEVNDDFSMADLSHPLESIRRYLVSRLSNASEDIRLGVGTVRCLDEVHVSYSEAVSALGMGAKLDDGIIFWDEHPLEALLALISSAEISKSRMPTVLRDTISNISSDVVDTVANYLDLAGSVSCVAREQHLHRATVYYRINQFEQATGLNLRSGRDRLLVHLGLHLRGRMAP</sequence>
<dbReference type="Proteomes" id="UP001565435">
    <property type="component" value="Unassembled WGS sequence"/>
</dbReference>
<dbReference type="Pfam" id="PF01590">
    <property type="entry name" value="GAF"/>
    <property type="match status" value="1"/>
</dbReference>
<comment type="caution">
    <text evidence="5">The sequence shown here is derived from an EMBL/GenBank/DDBJ whole genome shotgun (WGS) entry which is preliminary data.</text>
</comment>
<feature type="domain" description="PucR C-terminal helix-turn-helix" evidence="3">
    <location>
        <begin position="334"/>
        <end position="390"/>
    </location>
</feature>
<reference evidence="5 6" key="1">
    <citation type="submission" date="2024-07" db="EMBL/GenBank/DDBJ databases">
        <title>Mealworm larvae gut microbial communities from Newark, Delaware, USA.</title>
        <authorList>
            <person name="Blenner M."/>
        </authorList>
    </citation>
    <scope>NUCLEOTIDE SEQUENCE [LARGE SCALE GENOMIC DNA]</scope>
    <source>
        <strain evidence="5 6">UD i117</strain>
    </source>
</reference>
<keyword evidence="6" id="KW-1185">Reference proteome</keyword>
<dbReference type="RefSeq" id="WP_370035850.1">
    <property type="nucleotide sequence ID" value="NZ_JBGBYS010000007.1"/>
</dbReference>
<evidence type="ECO:0000313" key="6">
    <source>
        <dbReference type="Proteomes" id="UP001565435"/>
    </source>
</evidence>
<protein>
    <recommendedName>
        <fullName evidence="7">PucR family transcriptional regulator</fullName>
    </recommendedName>
</protein>
<accession>A0ABV4EJM0</accession>
<evidence type="ECO:0000256" key="1">
    <source>
        <dbReference type="ARBA" id="ARBA00006754"/>
    </source>
</evidence>